<feature type="region of interest" description="Disordered" evidence="1">
    <location>
        <begin position="65"/>
        <end position="95"/>
    </location>
</feature>
<organism evidence="2 3">
    <name type="scientific">Burkholderia lata (strain ATCC 17760 / DSM 23089 / LMG 22485 / NCIMB 9086 / R18194 / 383)</name>
    <dbReference type="NCBI Taxonomy" id="482957"/>
    <lineage>
        <taxon>Bacteria</taxon>
        <taxon>Pseudomonadati</taxon>
        <taxon>Pseudomonadota</taxon>
        <taxon>Betaproteobacteria</taxon>
        <taxon>Burkholderiales</taxon>
        <taxon>Burkholderiaceae</taxon>
        <taxon>Burkholderia</taxon>
        <taxon>Burkholderia cepacia complex</taxon>
    </lineage>
</organism>
<dbReference type="EMBL" id="CP000150">
    <property type="protein sequence ID" value="ABB05771.1"/>
    <property type="molecule type" value="Genomic_DNA"/>
</dbReference>
<proteinExistence type="predicted"/>
<accession>Q39P45</accession>
<evidence type="ECO:0000256" key="1">
    <source>
        <dbReference type="SAM" id="MobiDB-lite"/>
    </source>
</evidence>
<keyword evidence="3" id="KW-1185">Reference proteome</keyword>
<protein>
    <submittedName>
        <fullName evidence="2">Uncharacterized protein</fullName>
    </submittedName>
</protein>
<sequence length="95" mass="10237">MRRLRLAPVHPPARHSCAIHAPAARYAPAAQPPALIGGNLVDSLPFPARHVDAVMQRRDVRATRVATRASVKIRSPPPAPRIDAAMHGTHAAHEN</sequence>
<dbReference type="HOGENOM" id="CLU_2367414_0_0_4"/>
<evidence type="ECO:0000313" key="3">
    <source>
        <dbReference type="Proteomes" id="UP000002705"/>
    </source>
</evidence>
<dbReference type="AlphaFoldDB" id="Q39P45"/>
<dbReference type="Proteomes" id="UP000002705">
    <property type="component" value="Chromosome 3"/>
</dbReference>
<evidence type="ECO:0000313" key="2">
    <source>
        <dbReference type="EMBL" id="ABB05771.1"/>
    </source>
</evidence>
<gene>
    <name evidence="2" type="ordered locus">Bcep18194_C6722</name>
</gene>
<dbReference type="KEGG" id="bur:Bcep18194_C6722"/>
<name>Q39P45_BURL3</name>
<reference evidence="2" key="1">
    <citation type="submission" date="2009-01" db="EMBL/GenBank/DDBJ databases">
        <title>Complete sequence of chromosome 3 of Burkholderia sp. 383.</title>
        <authorList>
            <consortium name="US DOE Joint Genome Institute"/>
            <person name="Copeland A."/>
            <person name="Lucas S."/>
            <person name="Lapidus A."/>
            <person name="Barry K."/>
            <person name="Detter J.C."/>
            <person name="Glavina T."/>
            <person name="Hammon N."/>
            <person name="Israni S."/>
            <person name="Pitluck S."/>
            <person name="Chain P."/>
            <person name="Malfatti S."/>
            <person name="Shin M."/>
            <person name="Vergez L."/>
            <person name="Schmutz J."/>
            <person name="Larimer F."/>
            <person name="Land M."/>
            <person name="Kyrpides N."/>
            <person name="Lykidis A."/>
            <person name="Richardson P."/>
        </authorList>
    </citation>
    <scope>NUCLEOTIDE SEQUENCE</scope>
    <source>
        <strain evidence="2">383</strain>
    </source>
</reference>